<dbReference type="EMBL" id="CM056744">
    <property type="protein sequence ID" value="KAJ8664499.1"/>
    <property type="molecule type" value="Genomic_DNA"/>
</dbReference>
<sequence>MKRIGQDKRRKAARSSLLFHPVNSVGGRYLFGALSHDLFNREVLINPMDDYAELTFSVELVDGGAAVLSGACDNSHTVLLVAWPTPLLLLVMAFWTLSYERLSQKTLGGAERLEDFSSEELSMCPQWCWAARAPTFQSLAPFRKMTASKFRELISMSVERCF</sequence>
<reference evidence="1" key="1">
    <citation type="submission" date="2023-04" db="EMBL/GenBank/DDBJ databases">
        <title>A chromosome-level genome assembly of the parasitoid wasp Eretmocerus hayati.</title>
        <authorList>
            <person name="Zhong Y."/>
            <person name="Liu S."/>
            <person name="Liu Y."/>
        </authorList>
    </citation>
    <scope>NUCLEOTIDE SEQUENCE</scope>
    <source>
        <strain evidence="1">ZJU_SS_LIU_2023</strain>
    </source>
</reference>
<evidence type="ECO:0000313" key="1">
    <source>
        <dbReference type="EMBL" id="KAJ8664499.1"/>
    </source>
</evidence>
<proteinExistence type="predicted"/>
<dbReference type="Proteomes" id="UP001239111">
    <property type="component" value="Chromosome 4"/>
</dbReference>
<name>A0ACC2N0G0_9HYME</name>
<evidence type="ECO:0000313" key="2">
    <source>
        <dbReference type="Proteomes" id="UP001239111"/>
    </source>
</evidence>
<protein>
    <submittedName>
        <fullName evidence="1">Uncharacterized protein</fullName>
    </submittedName>
</protein>
<gene>
    <name evidence="1" type="ORF">QAD02_006161</name>
</gene>
<keyword evidence="2" id="KW-1185">Reference proteome</keyword>
<accession>A0ACC2N0G0</accession>
<comment type="caution">
    <text evidence="1">The sequence shown here is derived from an EMBL/GenBank/DDBJ whole genome shotgun (WGS) entry which is preliminary data.</text>
</comment>
<organism evidence="1 2">
    <name type="scientific">Eretmocerus hayati</name>
    <dbReference type="NCBI Taxonomy" id="131215"/>
    <lineage>
        <taxon>Eukaryota</taxon>
        <taxon>Metazoa</taxon>
        <taxon>Ecdysozoa</taxon>
        <taxon>Arthropoda</taxon>
        <taxon>Hexapoda</taxon>
        <taxon>Insecta</taxon>
        <taxon>Pterygota</taxon>
        <taxon>Neoptera</taxon>
        <taxon>Endopterygota</taxon>
        <taxon>Hymenoptera</taxon>
        <taxon>Apocrita</taxon>
        <taxon>Proctotrupomorpha</taxon>
        <taxon>Chalcidoidea</taxon>
        <taxon>Aphelinidae</taxon>
        <taxon>Aphelininae</taxon>
        <taxon>Eretmocerus</taxon>
    </lineage>
</organism>